<name>A0A382PSV6_9ZZZZ</name>
<dbReference type="EMBL" id="UINC01109213">
    <property type="protein sequence ID" value="SVC75880.1"/>
    <property type="molecule type" value="Genomic_DNA"/>
</dbReference>
<evidence type="ECO:0000256" key="1">
    <source>
        <dbReference type="SAM" id="Coils"/>
    </source>
</evidence>
<keyword evidence="2" id="KW-0472">Membrane</keyword>
<feature type="coiled-coil region" evidence="1">
    <location>
        <begin position="108"/>
        <end position="160"/>
    </location>
</feature>
<dbReference type="AlphaFoldDB" id="A0A382PSV6"/>
<evidence type="ECO:0000256" key="2">
    <source>
        <dbReference type="SAM" id="Phobius"/>
    </source>
</evidence>
<protein>
    <submittedName>
        <fullName evidence="3">Uncharacterized protein</fullName>
    </submittedName>
</protein>
<accession>A0A382PSV6</accession>
<feature type="non-terminal residue" evidence="3">
    <location>
        <position position="235"/>
    </location>
</feature>
<keyword evidence="2" id="KW-0812">Transmembrane</keyword>
<evidence type="ECO:0000313" key="3">
    <source>
        <dbReference type="EMBL" id="SVC75880.1"/>
    </source>
</evidence>
<reference evidence="3" key="1">
    <citation type="submission" date="2018-05" db="EMBL/GenBank/DDBJ databases">
        <authorList>
            <person name="Lanie J.A."/>
            <person name="Ng W.-L."/>
            <person name="Kazmierczak K.M."/>
            <person name="Andrzejewski T.M."/>
            <person name="Davidsen T.M."/>
            <person name="Wayne K.J."/>
            <person name="Tettelin H."/>
            <person name="Glass J.I."/>
            <person name="Rusch D."/>
            <person name="Podicherti R."/>
            <person name="Tsui H.-C.T."/>
            <person name="Winkler M.E."/>
        </authorList>
    </citation>
    <scope>NUCLEOTIDE SEQUENCE</scope>
</reference>
<sequence length="235" mass="26681">MSVDKRSIAQFFSMSRELAFGQVFAVTASFVSDFLQPLGNITFYIFIFSAVVVLILTVVYLTKKLLRKKVFKYFVSAIAVMTLSGFLYLFQNESNSHTGLLAANFPGIENLQSSLGMIEKDISEIKESTLRTEQLVESLAEDSKENIKQTKELNKTLKDSSDAIVNKLDELNDSFTEISKLGGLIVDPQNPVGFFHNSKVYEERGDLDAARRSYNQYFAFKLDFIDPHLRYQTFL</sequence>
<feature type="transmembrane region" description="Helical" evidence="2">
    <location>
        <begin position="41"/>
        <end position="61"/>
    </location>
</feature>
<gene>
    <name evidence="3" type="ORF">METZ01_LOCUS328734</name>
</gene>
<feature type="transmembrane region" description="Helical" evidence="2">
    <location>
        <begin position="73"/>
        <end position="90"/>
    </location>
</feature>
<organism evidence="3">
    <name type="scientific">marine metagenome</name>
    <dbReference type="NCBI Taxonomy" id="408172"/>
    <lineage>
        <taxon>unclassified sequences</taxon>
        <taxon>metagenomes</taxon>
        <taxon>ecological metagenomes</taxon>
    </lineage>
</organism>
<feature type="non-terminal residue" evidence="3">
    <location>
        <position position="1"/>
    </location>
</feature>
<keyword evidence="1" id="KW-0175">Coiled coil</keyword>
<proteinExistence type="predicted"/>
<keyword evidence="2" id="KW-1133">Transmembrane helix</keyword>